<dbReference type="PROSITE" id="PS00026">
    <property type="entry name" value="CHIT_BIND_I_1"/>
    <property type="match status" value="1"/>
</dbReference>
<comment type="similarity">
    <text evidence="2">Belongs to the glycosyl hydrolase 18 family. Chitinase class V subfamily.</text>
</comment>
<feature type="signal peptide" evidence="13">
    <location>
        <begin position="1"/>
        <end position="24"/>
    </location>
</feature>
<keyword evidence="13" id="KW-0732">Signal</keyword>
<keyword evidence="4 11" id="KW-0147">Chitin-binding</keyword>
<dbReference type="EC" id="3.2.1.14" evidence="3"/>
<keyword evidence="7" id="KW-0843">Virulence</keyword>
<dbReference type="InterPro" id="IPR001002">
    <property type="entry name" value="Chitin-bd_1"/>
</dbReference>
<evidence type="ECO:0000256" key="2">
    <source>
        <dbReference type="ARBA" id="ARBA00008682"/>
    </source>
</evidence>
<dbReference type="SUPFAM" id="SSF51445">
    <property type="entry name" value="(Trans)glycosidases"/>
    <property type="match status" value="1"/>
</dbReference>
<gene>
    <name evidence="16" type="ORF">BDV23DRAFT_189962</name>
</gene>
<evidence type="ECO:0000256" key="13">
    <source>
        <dbReference type="SAM" id="SignalP"/>
    </source>
</evidence>
<dbReference type="InterPro" id="IPR001579">
    <property type="entry name" value="Glyco_hydro_18_chit_AS"/>
</dbReference>
<dbReference type="GO" id="GO:0006032">
    <property type="term" value="P:chitin catabolic process"/>
    <property type="evidence" value="ECO:0007669"/>
    <property type="project" value="UniProtKB-KW"/>
</dbReference>
<name>A0A5N7CQQ2_PETAA</name>
<accession>A0A5N7CQQ2</accession>
<feature type="disulfide bond" evidence="11">
    <location>
        <begin position="99"/>
        <end position="111"/>
    </location>
</feature>
<feature type="domain" description="Chitin-binding type-1" evidence="14">
    <location>
        <begin position="82"/>
        <end position="130"/>
    </location>
</feature>
<evidence type="ECO:0000256" key="7">
    <source>
        <dbReference type="ARBA" id="ARBA00023026"/>
    </source>
</evidence>
<evidence type="ECO:0000256" key="4">
    <source>
        <dbReference type="ARBA" id="ARBA00022669"/>
    </source>
</evidence>
<dbReference type="CDD" id="cd00035">
    <property type="entry name" value="ChtBD1"/>
    <property type="match status" value="1"/>
</dbReference>
<dbReference type="OrthoDB" id="73875at2759"/>
<dbReference type="Proteomes" id="UP000326877">
    <property type="component" value="Unassembled WGS sequence"/>
</dbReference>
<keyword evidence="10" id="KW-0624">Polysaccharide degradation</keyword>
<dbReference type="EMBL" id="ML735214">
    <property type="protein sequence ID" value="KAE8396531.1"/>
    <property type="molecule type" value="Genomic_DNA"/>
</dbReference>
<dbReference type="InterPro" id="IPR029070">
    <property type="entry name" value="Chitinase_insertion_sf"/>
</dbReference>
<evidence type="ECO:0000256" key="9">
    <source>
        <dbReference type="ARBA" id="ARBA00023295"/>
    </source>
</evidence>
<keyword evidence="6" id="KW-0146">Chitin degradation</keyword>
<dbReference type="Gene3D" id="3.10.50.10">
    <property type="match status" value="1"/>
</dbReference>
<dbReference type="InterPro" id="IPR018371">
    <property type="entry name" value="Chitin-binding_1_CS"/>
</dbReference>
<evidence type="ECO:0000259" key="14">
    <source>
        <dbReference type="PROSITE" id="PS50941"/>
    </source>
</evidence>
<keyword evidence="5 12" id="KW-0378">Hydrolase</keyword>
<dbReference type="Gene3D" id="3.20.20.80">
    <property type="entry name" value="Glycosidases"/>
    <property type="match status" value="1"/>
</dbReference>
<evidence type="ECO:0000313" key="16">
    <source>
        <dbReference type="EMBL" id="KAE8396531.1"/>
    </source>
</evidence>
<dbReference type="InterPro" id="IPR017853">
    <property type="entry name" value="GH"/>
</dbReference>
<evidence type="ECO:0000256" key="5">
    <source>
        <dbReference type="ARBA" id="ARBA00022801"/>
    </source>
</evidence>
<evidence type="ECO:0000256" key="12">
    <source>
        <dbReference type="RuleBase" id="RU000489"/>
    </source>
</evidence>
<dbReference type="InterPro" id="IPR011583">
    <property type="entry name" value="Chitinase_II/V-like_cat"/>
</dbReference>
<dbReference type="Gene3D" id="3.30.60.10">
    <property type="entry name" value="Endochitinase-like"/>
    <property type="match status" value="1"/>
</dbReference>
<feature type="chain" id="PRO_5024899592" description="chitinase" evidence="13">
    <location>
        <begin position="25"/>
        <end position="519"/>
    </location>
</feature>
<evidence type="ECO:0000256" key="11">
    <source>
        <dbReference type="PROSITE-ProRule" id="PRU00261"/>
    </source>
</evidence>
<dbReference type="PROSITE" id="PS50941">
    <property type="entry name" value="CHIT_BIND_I_2"/>
    <property type="match status" value="1"/>
</dbReference>
<evidence type="ECO:0000259" key="15">
    <source>
        <dbReference type="PROSITE" id="PS51910"/>
    </source>
</evidence>
<dbReference type="PROSITE" id="PS01095">
    <property type="entry name" value="GH18_1"/>
    <property type="match status" value="1"/>
</dbReference>
<dbReference type="Pfam" id="PF00187">
    <property type="entry name" value="Chitin_bind_1"/>
    <property type="match status" value="1"/>
</dbReference>
<protein>
    <recommendedName>
        <fullName evidence="3">chitinase</fullName>
        <ecNumber evidence="3">3.2.1.14</ecNumber>
    </recommendedName>
</protein>
<keyword evidence="11" id="KW-1015">Disulfide bond</keyword>
<comment type="caution">
    <text evidence="11">Lacks conserved residue(s) required for the propagation of feature annotation.</text>
</comment>
<feature type="disulfide bond" evidence="11">
    <location>
        <begin position="104"/>
        <end position="118"/>
    </location>
</feature>
<dbReference type="SUPFAM" id="SSF54556">
    <property type="entry name" value="Chitinase insertion domain"/>
    <property type="match status" value="1"/>
</dbReference>
<evidence type="ECO:0000256" key="3">
    <source>
        <dbReference type="ARBA" id="ARBA00012729"/>
    </source>
</evidence>
<dbReference type="SMART" id="SM00270">
    <property type="entry name" value="ChtBD1"/>
    <property type="match status" value="2"/>
</dbReference>
<dbReference type="InterPro" id="IPR001223">
    <property type="entry name" value="Glyco_hydro18_cat"/>
</dbReference>
<dbReference type="PANTHER" id="PTHR11177">
    <property type="entry name" value="CHITINASE"/>
    <property type="match status" value="1"/>
</dbReference>
<reference evidence="16" key="1">
    <citation type="submission" date="2019-04" db="EMBL/GenBank/DDBJ databases">
        <title>Friends and foes A comparative genomics studyof 23 Aspergillus species from section Flavi.</title>
        <authorList>
            <consortium name="DOE Joint Genome Institute"/>
            <person name="Kjaerbolling I."/>
            <person name="Vesth T."/>
            <person name="Frisvad J.C."/>
            <person name="Nybo J.L."/>
            <person name="Theobald S."/>
            <person name="Kildgaard S."/>
            <person name="Isbrandt T."/>
            <person name="Kuo A."/>
            <person name="Sato A."/>
            <person name="Lyhne E.K."/>
            <person name="Kogle M.E."/>
            <person name="Wiebenga A."/>
            <person name="Kun R.S."/>
            <person name="Lubbers R.J."/>
            <person name="Makela M.R."/>
            <person name="Barry K."/>
            <person name="Chovatia M."/>
            <person name="Clum A."/>
            <person name="Daum C."/>
            <person name="Haridas S."/>
            <person name="He G."/>
            <person name="LaButti K."/>
            <person name="Lipzen A."/>
            <person name="Mondo S."/>
            <person name="Riley R."/>
            <person name="Salamov A."/>
            <person name="Simmons B.A."/>
            <person name="Magnuson J.K."/>
            <person name="Henrissat B."/>
            <person name="Mortensen U.H."/>
            <person name="Larsen T.O."/>
            <person name="Devries R.P."/>
            <person name="Grigoriev I.V."/>
            <person name="Machida M."/>
            <person name="Baker S.E."/>
            <person name="Andersen M.R."/>
        </authorList>
    </citation>
    <scope>NUCLEOTIDE SEQUENCE [LARGE SCALE GENOMIC DNA]</scope>
    <source>
        <strain evidence="16">IBT 14317</strain>
    </source>
</reference>
<evidence type="ECO:0000256" key="1">
    <source>
        <dbReference type="ARBA" id="ARBA00000822"/>
    </source>
</evidence>
<dbReference type="Pfam" id="PF00704">
    <property type="entry name" value="Glyco_hydro_18"/>
    <property type="match status" value="1"/>
</dbReference>
<dbReference type="PROSITE" id="PS51910">
    <property type="entry name" value="GH18_2"/>
    <property type="match status" value="1"/>
</dbReference>
<feature type="domain" description="GH18" evidence="15">
    <location>
        <begin position="135"/>
        <end position="493"/>
    </location>
</feature>
<dbReference type="PANTHER" id="PTHR11177:SF333">
    <property type="entry name" value="CHITINASE"/>
    <property type="match status" value="1"/>
</dbReference>
<dbReference type="GO" id="GO:0000272">
    <property type="term" value="P:polysaccharide catabolic process"/>
    <property type="evidence" value="ECO:0007669"/>
    <property type="project" value="UniProtKB-KW"/>
</dbReference>
<keyword evidence="8" id="KW-0119">Carbohydrate metabolism</keyword>
<dbReference type="GO" id="GO:0008843">
    <property type="term" value="F:endochitinase activity"/>
    <property type="evidence" value="ECO:0007669"/>
    <property type="project" value="UniProtKB-EC"/>
</dbReference>
<evidence type="ECO:0000256" key="8">
    <source>
        <dbReference type="ARBA" id="ARBA00023277"/>
    </source>
</evidence>
<dbReference type="GO" id="GO:0008061">
    <property type="term" value="F:chitin binding"/>
    <property type="evidence" value="ECO:0007669"/>
    <property type="project" value="UniProtKB-UniRule"/>
</dbReference>
<dbReference type="SMART" id="SM00636">
    <property type="entry name" value="Glyco_18"/>
    <property type="match status" value="1"/>
</dbReference>
<comment type="catalytic activity">
    <reaction evidence="1">
        <text>Random endo-hydrolysis of N-acetyl-beta-D-glucosaminide (1-&gt;4)-beta-linkages in chitin and chitodextrins.</text>
        <dbReference type="EC" id="3.2.1.14"/>
    </reaction>
</comment>
<keyword evidence="9 12" id="KW-0326">Glycosidase</keyword>
<evidence type="ECO:0000256" key="10">
    <source>
        <dbReference type="ARBA" id="ARBA00023326"/>
    </source>
</evidence>
<evidence type="ECO:0000256" key="6">
    <source>
        <dbReference type="ARBA" id="ARBA00023024"/>
    </source>
</evidence>
<dbReference type="InterPro" id="IPR050314">
    <property type="entry name" value="Glycosyl_Hydrlase_18"/>
</dbReference>
<dbReference type="InterPro" id="IPR036861">
    <property type="entry name" value="Endochitinase-like_sf"/>
</dbReference>
<dbReference type="AlphaFoldDB" id="A0A5N7CQQ2"/>
<sequence>MALNRSIIGILCFLLCQIAGKALALQFTSMELLPSANDDTTCSKSKPCRLGCCGPIDITGAGSCGYGPEFCGPKCTSNCDRKSECDAGWGKEWSNKSTCPLKVCCSKHGFCGTTALFCGDKKVVSPQCNGNSSRERTIGYYEAWNPERRLCDKVEPKDIPLGIYSHINFAFASIDPKTFRIAPMTEETAKRYRTLTTLKGRQPGLEVYIALGGWDFNEPGLTRTTFSDLAASQPAQDAFFESLISFMLHNGFDGVDLDWEYPAAEDRGGRPEDFANYVTLVKRLRERLNGAPKSFGITLTLPASYWYLRGFDIANLEPHIDWFNVMTYDIHGLWDAEGKEIGAHAYAHTNLTEINMGLELLWRSNINPNRVVMGLGFYGRSFTMEDPKCMTPGCPFKKGEAPAGECTNVPGVLSATEIHKIVRNGASVSFDKEAAVKIATWNTNQWVSWDDVETLRVKIDYANKRCLGGTMVWAIDLDDGTLIKALGTAMDKKAGKIRKVFVLDLLEIHTVQKHNYYKV</sequence>
<organism evidence="16">
    <name type="scientific">Petromyces alliaceus</name>
    <name type="common">Aspergillus alliaceus</name>
    <dbReference type="NCBI Taxonomy" id="209559"/>
    <lineage>
        <taxon>Eukaryota</taxon>
        <taxon>Fungi</taxon>
        <taxon>Dikarya</taxon>
        <taxon>Ascomycota</taxon>
        <taxon>Pezizomycotina</taxon>
        <taxon>Eurotiomycetes</taxon>
        <taxon>Eurotiomycetidae</taxon>
        <taxon>Eurotiales</taxon>
        <taxon>Aspergillaceae</taxon>
        <taxon>Aspergillus</taxon>
        <taxon>Aspergillus subgen. Circumdati</taxon>
    </lineage>
</organism>
<proteinExistence type="inferred from homology"/>
<dbReference type="SUPFAM" id="SSF57016">
    <property type="entry name" value="Plant lectins/antimicrobial peptides"/>
    <property type="match status" value="1"/>
</dbReference>